<dbReference type="Proteomes" id="UP000239469">
    <property type="component" value="Unassembled WGS sequence"/>
</dbReference>
<dbReference type="EMBL" id="MTBD01000058">
    <property type="protein sequence ID" value="PRP68708.1"/>
    <property type="molecule type" value="Genomic_DNA"/>
</dbReference>
<evidence type="ECO:0000259" key="2">
    <source>
        <dbReference type="Pfam" id="PF20356"/>
    </source>
</evidence>
<dbReference type="RefSeq" id="WP_106078116.1">
    <property type="nucleotide sequence ID" value="NZ_MTBD01000058.1"/>
</dbReference>
<dbReference type="OrthoDB" id="5465243at2"/>
<feature type="domain" description="DUF6651" evidence="2">
    <location>
        <begin position="115"/>
        <end position="214"/>
    </location>
</feature>
<evidence type="ECO:0000313" key="4">
    <source>
        <dbReference type="Proteomes" id="UP000239469"/>
    </source>
</evidence>
<organism evidence="3 4">
    <name type="scientific">Chromobacterium amazonense</name>
    <dbReference type="NCBI Taxonomy" id="1382803"/>
    <lineage>
        <taxon>Bacteria</taxon>
        <taxon>Pseudomonadati</taxon>
        <taxon>Pseudomonadota</taxon>
        <taxon>Betaproteobacteria</taxon>
        <taxon>Neisseriales</taxon>
        <taxon>Chromobacteriaceae</taxon>
        <taxon>Chromobacterium</taxon>
    </lineage>
</organism>
<accession>A0A2S9WZ17</accession>
<evidence type="ECO:0000313" key="3">
    <source>
        <dbReference type="EMBL" id="PRP68708.1"/>
    </source>
</evidence>
<protein>
    <recommendedName>
        <fullName evidence="2">DUF6651 domain-containing protein</fullName>
    </recommendedName>
</protein>
<dbReference type="InterPro" id="IPR046593">
    <property type="entry name" value="DUF6651"/>
</dbReference>
<proteinExistence type="predicted"/>
<sequence>MKLKLDENGHVVVQEGKPVYVHDDGKEVAFDVAGTVATITRLNGEAKSHRERAEAAEQSLKAFEGISDPSAAIKALGIVQNLDAKKLVDAGEVEKVKAEAIKAVEDKYAPIVAERDQLQASLVAEMVGGNFARSKFIAEQLAIPADLAQARFGDAFKVENGAVVAYDKSGNKLYSRSNPGELAGFDEAFQILIDQYPYRDQILKSSGATGGGASGGSGGGAGSKSLSRAAFEAMPSGQQMAHIKAGGSVTD</sequence>
<evidence type="ECO:0000256" key="1">
    <source>
        <dbReference type="SAM" id="MobiDB-lite"/>
    </source>
</evidence>
<feature type="compositionally biased region" description="Gly residues" evidence="1">
    <location>
        <begin position="209"/>
        <end position="222"/>
    </location>
</feature>
<reference evidence="3 4" key="1">
    <citation type="submission" date="2017-01" db="EMBL/GenBank/DDBJ databases">
        <title>New insights into the genetic diversity of Chromobacterium isolated from tropical freshwater lake.</title>
        <authorList>
            <person name="Santos A.B."/>
            <person name="Nascimento A.M."/>
            <person name="Da Silva P.C."/>
        </authorList>
    </citation>
    <scope>NUCLEOTIDE SEQUENCE [LARGE SCALE GENOMIC DNA]</scope>
    <source>
        <strain evidence="3 4">56AF</strain>
    </source>
</reference>
<feature type="region of interest" description="Disordered" evidence="1">
    <location>
        <begin position="209"/>
        <end position="228"/>
    </location>
</feature>
<gene>
    <name evidence="3" type="ORF">BUE93_20805</name>
</gene>
<name>A0A2S9WZ17_9NEIS</name>
<dbReference type="Pfam" id="PF20356">
    <property type="entry name" value="DUF6651"/>
    <property type="match status" value="1"/>
</dbReference>
<comment type="caution">
    <text evidence="3">The sequence shown here is derived from an EMBL/GenBank/DDBJ whole genome shotgun (WGS) entry which is preliminary data.</text>
</comment>
<dbReference type="AlphaFoldDB" id="A0A2S9WZ17"/>